<protein>
    <recommendedName>
        <fullName evidence="3">Leucine-rich repeat domain-containing protein</fullName>
    </recommendedName>
</protein>
<keyword evidence="2" id="KW-1185">Reference proteome</keyword>
<name>A0ABS0INS2_9GAMM</name>
<sequence>MPIEIEKLTQLKMLDFGHNKISHIIDEIGKLK</sequence>
<dbReference type="SUPFAM" id="SSF52075">
    <property type="entry name" value="Outer arm dynein light chain 1"/>
    <property type="match status" value="1"/>
</dbReference>
<dbReference type="InterPro" id="IPR032675">
    <property type="entry name" value="LRR_dom_sf"/>
</dbReference>
<organism evidence="1 2">
    <name type="scientific">Proteus alimentorum</name>
    <dbReference type="NCBI Taxonomy" id="1973495"/>
    <lineage>
        <taxon>Bacteria</taxon>
        <taxon>Pseudomonadati</taxon>
        <taxon>Pseudomonadota</taxon>
        <taxon>Gammaproteobacteria</taxon>
        <taxon>Enterobacterales</taxon>
        <taxon>Morganellaceae</taxon>
        <taxon>Proteus</taxon>
    </lineage>
</organism>
<dbReference type="EMBL" id="JADSJP010000001">
    <property type="protein sequence ID" value="MBG2877676.1"/>
    <property type="molecule type" value="Genomic_DNA"/>
</dbReference>
<dbReference type="Proteomes" id="UP000614721">
    <property type="component" value="Unassembled WGS sequence"/>
</dbReference>
<reference evidence="1 2" key="1">
    <citation type="submission" date="2020-11" db="EMBL/GenBank/DDBJ databases">
        <title>Enhanced detection system for hospital associated transmission using whole genome sequencing surveillance.</title>
        <authorList>
            <person name="Harrison L.H."/>
            <person name="Van Tyne D."/>
            <person name="Marsh J.W."/>
            <person name="Griffith M.P."/>
            <person name="Snyder D.J."/>
            <person name="Cooper V.S."/>
            <person name="Mustapha M."/>
        </authorList>
    </citation>
    <scope>NUCLEOTIDE SEQUENCE [LARGE SCALE GENOMIC DNA]</scope>
    <source>
        <strain evidence="1 2">PR00075</strain>
    </source>
</reference>
<comment type="caution">
    <text evidence="1">The sequence shown here is derived from an EMBL/GenBank/DDBJ whole genome shotgun (WGS) entry which is preliminary data.</text>
</comment>
<proteinExistence type="predicted"/>
<evidence type="ECO:0000313" key="2">
    <source>
        <dbReference type="Proteomes" id="UP000614721"/>
    </source>
</evidence>
<evidence type="ECO:0008006" key="3">
    <source>
        <dbReference type="Google" id="ProtNLM"/>
    </source>
</evidence>
<accession>A0ABS0INS2</accession>
<dbReference type="Gene3D" id="3.80.10.10">
    <property type="entry name" value="Ribonuclease Inhibitor"/>
    <property type="match status" value="1"/>
</dbReference>
<evidence type="ECO:0000313" key="1">
    <source>
        <dbReference type="EMBL" id="MBG2877676.1"/>
    </source>
</evidence>
<gene>
    <name evidence="1" type="ORF">I4902_00040</name>
</gene>